<dbReference type="GO" id="GO:0016740">
    <property type="term" value="F:transferase activity"/>
    <property type="evidence" value="ECO:0007669"/>
    <property type="project" value="UniProtKB-KW"/>
</dbReference>
<name>A0A1C2FY06_9GAMM</name>
<accession>A0A1C2FY06</accession>
<dbReference type="Gene3D" id="3.40.50.2000">
    <property type="entry name" value="Glycogen Phosphorylase B"/>
    <property type="match status" value="1"/>
</dbReference>
<comment type="caution">
    <text evidence="1">The sequence shown here is derived from an EMBL/GenBank/DDBJ whole genome shotgun (WGS) entry which is preliminary data.</text>
</comment>
<dbReference type="EMBL" id="PSYR01000002">
    <property type="protein sequence ID" value="RCN56742.1"/>
    <property type="molecule type" value="Genomic_DNA"/>
</dbReference>
<organism evidence="1 2">
    <name type="scientific">Acidiferrobacter thiooxydans</name>
    <dbReference type="NCBI Taxonomy" id="163359"/>
    <lineage>
        <taxon>Bacteria</taxon>
        <taxon>Pseudomonadati</taxon>
        <taxon>Pseudomonadota</taxon>
        <taxon>Gammaproteobacteria</taxon>
        <taxon>Acidiferrobacterales</taxon>
        <taxon>Acidiferrobacteraceae</taxon>
        <taxon>Acidiferrobacter</taxon>
    </lineage>
</organism>
<dbReference type="AlphaFoldDB" id="A0A1C2FY06"/>
<proteinExistence type="predicted"/>
<dbReference type="OrthoDB" id="5786746at2"/>
<reference evidence="1 2" key="1">
    <citation type="submission" date="2018-02" db="EMBL/GenBank/DDBJ databases">
        <title>Insights into the biology of acidophilic members of the Acidiferrobacteraceae family derived from comparative genomic analyses.</title>
        <authorList>
            <person name="Issotta F."/>
            <person name="Thyssen C."/>
            <person name="Mena C."/>
            <person name="Moya A."/>
            <person name="Bellenberg S."/>
            <person name="Sproer C."/>
            <person name="Covarrubias P.C."/>
            <person name="Sand W."/>
            <person name="Quatrini R."/>
            <person name="Vera M."/>
        </authorList>
    </citation>
    <scope>NUCLEOTIDE SEQUENCE [LARGE SCALE GENOMIC DNA]</scope>
    <source>
        <strain evidence="2">m-1</strain>
    </source>
</reference>
<evidence type="ECO:0000313" key="1">
    <source>
        <dbReference type="EMBL" id="RCN56742.1"/>
    </source>
</evidence>
<protein>
    <submittedName>
        <fullName evidence="1">3-deoxy-D-manno-octulosonic acid transferase</fullName>
    </submittedName>
</protein>
<sequence>MGDTPLLRFAQWYWPGRPPLADSCWVVATAARACAAQELLAALQGAGHGPLALLLLDEGGYEGPLPWVRMPALGAARILSRLKPRILLCLDDDPRARAAAAAASCPVAWVNGRAPELLSLGAVAVASEAVALRIGGGVVTGDPLSAWPAAPEAPADTRFCERFQAVRKAGRWVVYFAGTEPGEEALAYTTFLALSAGSGGLLALAPRDPGRHEEVYREAIKYHLTTVRQLRLMTSEVPSKTRVYYIESAEARHAMHGCADLIVAGGTLVGGAPLPPEPPVAGAAILAGPYPRNPLLAAAVDAEVVVSCAGVADLARVAGTWLADAAGRGRMAQALGRWVTSQPGARARFLAWFAEVSRGAA</sequence>
<dbReference type="RefSeq" id="WP_065971995.1">
    <property type="nucleotide sequence ID" value="NZ_CP080624.1"/>
</dbReference>
<gene>
    <name evidence="1" type="ORF">C4900_13325</name>
</gene>
<dbReference type="STRING" id="163359.A9R16_03860"/>
<keyword evidence="2" id="KW-1185">Reference proteome</keyword>
<evidence type="ECO:0000313" key="2">
    <source>
        <dbReference type="Proteomes" id="UP000253250"/>
    </source>
</evidence>
<keyword evidence="1" id="KW-0808">Transferase</keyword>
<dbReference type="Proteomes" id="UP000253250">
    <property type="component" value="Unassembled WGS sequence"/>
</dbReference>